<keyword evidence="3 9" id="KW-0812">Transmembrane</keyword>
<dbReference type="EMBL" id="JAYMYQ010000001">
    <property type="protein sequence ID" value="KAK7361638.1"/>
    <property type="molecule type" value="Genomic_DNA"/>
</dbReference>
<evidence type="ECO:0000256" key="10">
    <source>
        <dbReference type="SAM" id="SignalP"/>
    </source>
</evidence>
<keyword evidence="13" id="KW-1185">Reference proteome</keyword>
<protein>
    <recommendedName>
        <fullName evidence="11">Protein kinase domain-containing protein</fullName>
    </recommendedName>
</protein>
<dbReference type="AlphaFoldDB" id="A0AAN9RCH6"/>
<keyword evidence="8" id="KW-0547">Nucleotide-binding</keyword>
<dbReference type="SUPFAM" id="SSF56112">
    <property type="entry name" value="Protein kinase-like (PK-like)"/>
    <property type="match status" value="1"/>
</dbReference>
<dbReference type="GO" id="GO:0005524">
    <property type="term" value="F:ATP binding"/>
    <property type="evidence" value="ECO:0007669"/>
    <property type="project" value="UniProtKB-UniRule"/>
</dbReference>
<keyword evidence="7" id="KW-1015">Disulfide bond</keyword>
<dbReference type="Gene3D" id="3.10.350.10">
    <property type="entry name" value="LysM domain"/>
    <property type="match status" value="1"/>
</dbReference>
<dbReference type="InterPro" id="IPR001245">
    <property type="entry name" value="Ser-Thr/Tyr_kinase_cat_dom"/>
</dbReference>
<evidence type="ECO:0000256" key="3">
    <source>
        <dbReference type="ARBA" id="ARBA00022692"/>
    </source>
</evidence>
<evidence type="ECO:0000256" key="6">
    <source>
        <dbReference type="ARBA" id="ARBA00023136"/>
    </source>
</evidence>
<evidence type="ECO:0000256" key="4">
    <source>
        <dbReference type="ARBA" id="ARBA00022729"/>
    </source>
</evidence>
<feature type="chain" id="PRO_5042943167" description="Protein kinase domain-containing protein" evidence="10">
    <location>
        <begin position="24"/>
        <end position="447"/>
    </location>
</feature>
<feature type="domain" description="Protein kinase" evidence="11">
    <location>
        <begin position="308"/>
        <end position="447"/>
    </location>
</feature>
<keyword evidence="4 10" id="KW-0732">Signal</keyword>
<dbReference type="PROSITE" id="PS50011">
    <property type="entry name" value="PROTEIN_KINASE_DOM"/>
    <property type="match status" value="1"/>
</dbReference>
<dbReference type="GO" id="GO:0045087">
    <property type="term" value="P:innate immune response"/>
    <property type="evidence" value="ECO:0007669"/>
    <property type="project" value="InterPro"/>
</dbReference>
<gene>
    <name evidence="12" type="ORF">VNO77_03709</name>
</gene>
<comment type="caution">
    <text evidence="12">The sequence shown here is derived from an EMBL/GenBank/DDBJ whole genome shotgun (WGS) entry which is preliminary data.</text>
</comment>
<evidence type="ECO:0000256" key="9">
    <source>
        <dbReference type="SAM" id="Phobius"/>
    </source>
</evidence>
<dbReference type="InterPro" id="IPR011009">
    <property type="entry name" value="Kinase-like_dom_sf"/>
</dbReference>
<organism evidence="12 13">
    <name type="scientific">Canavalia gladiata</name>
    <name type="common">Sword bean</name>
    <name type="synonym">Dolichos gladiatus</name>
    <dbReference type="NCBI Taxonomy" id="3824"/>
    <lineage>
        <taxon>Eukaryota</taxon>
        <taxon>Viridiplantae</taxon>
        <taxon>Streptophyta</taxon>
        <taxon>Embryophyta</taxon>
        <taxon>Tracheophyta</taxon>
        <taxon>Spermatophyta</taxon>
        <taxon>Magnoliopsida</taxon>
        <taxon>eudicotyledons</taxon>
        <taxon>Gunneridae</taxon>
        <taxon>Pentapetalae</taxon>
        <taxon>rosids</taxon>
        <taxon>fabids</taxon>
        <taxon>Fabales</taxon>
        <taxon>Fabaceae</taxon>
        <taxon>Papilionoideae</taxon>
        <taxon>50 kb inversion clade</taxon>
        <taxon>NPAAA clade</taxon>
        <taxon>indigoferoid/millettioid clade</taxon>
        <taxon>Phaseoleae</taxon>
        <taxon>Canavalia</taxon>
    </lineage>
</organism>
<evidence type="ECO:0000256" key="1">
    <source>
        <dbReference type="ARBA" id="ARBA00004162"/>
    </source>
</evidence>
<dbReference type="InterPro" id="IPR017441">
    <property type="entry name" value="Protein_kinase_ATP_BS"/>
</dbReference>
<reference evidence="12 13" key="1">
    <citation type="submission" date="2024-01" db="EMBL/GenBank/DDBJ databases">
        <title>The genomes of 5 underutilized Papilionoideae crops provide insights into root nodulation and disease resistanc.</title>
        <authorList>
            <person name="Jiang F."/>
        </authorList>
    </citation>
    <scope>NUCLEOTIDE SEQUENCE [LARGE SCALE GENOMIC DNA]</scope>
    <source>
        <strain evidence="12">LVBAO_FW01</strain>
        <tissue evidence="12">Leaves</tissue>
    </source>
</reference>
<feature type="binding site" evidence="8">
    <location>
        <position position="336"/>
    </location>
    <ligand>
        <name>ATP</name>
        <dbReference type="ChEBI" id="CHEBI:30616"/>
    </ligand>
</feature>
<evidence type="ECO:0000313" key="13">
    <source>
        <dbReference type="Proteomes" id="UP001367508"/>
    </source>
</evidence>
<dbReference type="PANTHER" id="PTHR46204:SF8">
    <property type="entry name" value="PROTEIN KINASE DOMAIN-CONTAINING PROTEIN"/>
    <property type="match status" value="1"/>
</dbReference>
<dbReference type="Pfam" id="PF07714">
    <property type="entry name" value="PK_Tyr_Ser-Thr"/>
    <property type="match status" value="1"/>
</dbReference>
<evidence type="ECO:0000256" key="5">
    <source>
        <dbReference type="ARBA" id="ARBA00022989"/>
    </source>
</evidence>
<accession>A0AAN9RCH6</accession>
<keyword evidence="6 9" id="KW-0472">Membrane</keyword>
<dbReference type="InterPro" id="IPR018392">
    <property type="entry name" value="LysM"/>
</dbReference>
<evidence type="ECO:0000256" key="2">
    <source>
        <dbReference type="ARBA" id="ARBA00022475"/>
    </source>
</evidence>
<feature type="transmembrane region" description="Helical" evidence="9">
    <location>
        <begin position="222"/>
        <end position="245"/>
    </location>
</feature>
<feature type="signal peptide" evidence="10">
    <location>
        <begin position="1"/>
        <end position="23"/>
    </location>
</feature>
<evidence type="ECO:0000259" key="11">
    <source>
        <dbReference type="PROSITE" id="PS50011"/>
    </source>
</evidence>
<comment type="subcellular location">
    <subcellularLocation>
        <location evidence="1">Cell membrane</location>
        <topology evidence="1">Single-pass membrane protein</topology>
    </subcellularLocation>
</comment>
<keyword evidence="8" id="KW-0067">ATP-binding</keyword>
<dbReference type="PANTHER" id="PTHR46204">
    <property type="entry name" value="CHITIN ELICITOR RECEPTOR KINASE 1-RELATED"/>
    <property type="match status" value="1"/>
</dbReference>
<dbReference type="Pfam" id="PF01476">
    <property type="entry name" value="LysM"/>
    <property type="match status" value="1"/>
</dbReference>
<dbReference type="InterPro" id="IPR044812">
    <property type="entry name" value="CERK1/LYK3-like"/>
</dbReference>
<dbReference type="InterPro" id="IPR000719">
    <property type="entry name" value="Prot_kinase_dom"/>
</dbReference>
<keyword evidence="5 9" id="KW-1133">Transmembrane helix</keyword>
<dbReference type="Proteomes" id="UP001367508">
    <property type="component" value="Unassembled WGS sequence"/>
</dbReference>
<evidence type="ECO:0000313" key="12">
    <source>
        <dbReference type="EMBL" id="KAK7361638.1"/>
    </source>
</evidence>
<dbReference type="PROSITE" id="PS00107">
    <property type="entry name" value="PROTEIN_KINASE_ATP"/>
    <property type="match status" value="1"/>
</dbReference>
<name>A0AAN9RCH6_CANGL</name>
<proteinExistence type="predicted"/>
<dbReference type="Gene3D" id="3.30.200.20">
    <property type="entry name" value="Phosphorylase Kinase, domain 1"/>
    <property type="match status" value="1"/>
</dbReference>
<keyword evidence="2" id="KW-1003">Cell membrane</keyword>
<dbReference type="InterPro" id="IPR036779">
    <property type="entry name" value="LysM_dom_sf"/>
</dbReference>
<dbReference type="GO" id="GO:0019199">
    <property type="term" value="F:transmembrane receptor protein kinase activity"/>
    <property type="evidence" value="ECO:0007669"/>
    <property type="project" value="InterPro"/>
</dbReference>
<evidence type="ECO:0000256" key="7">
    <source>
        <dbReference type="ARBA" id="ARBA00023157"/>
    </source>
</evidence>
<sequence>MASFTHLSLLFPILATSFVEVFASQVSTETTYLAPLNCSAKIMTCNASLYHISHNLTIKQIASFYSVNSSQIIPIMHGTKQDYLLMVPCSCKNISEYLRGYFYDTTYQVKPNDTFEKISDLIYSGQAWPINGIIHPNENLTMHIPCGCSESVSQMVVTYTVQQNDTPTTIANLLSSTLDGMLNMNKILTQNLGFRDVGWVLYVPKELKGLSLSHKEEKKHKWIITIVILASMTLLSIIAMIVLILRRNKVNQISKQDLDVISKRSIANRTISSMYSLHKEYMEDGISLESERTIIYNLEDIEEATNNFDEARRIGSGGYGSVFFGKLGKKEVAVKKMRSNKCKEFYAELMVLCKIHHINIVELLGYTSGEDDLYLVYEYVPRGSLSDHLHDPLKKEIAEWCLQEDPIERPEMRDIVAALSQIMMSSIEWEASLGGDSQIFSGLYSGR</sequence>
<evidence type="ECO:0000256" key="8">
    <source>
        <dbReference type="PROSITE-ProRule" id="PRU10141"/>
    </source>
</evidence>
<dbReference type="GO" id="GO:0005886">
    <property type="term" value="C:plasma membrane"/>
    <property type="evidence" value="ECO:0007669"/>
    <property type="project" value="UniProtKB-SubCell"/>
</dbReference>